<comment type="caution">
    <text evidence="1">The sequence shown here is derived from an EMBL/GenBank/DDBJ whole genome shotgun (WGS) entry which is preliminary data.</text>
</comment>
<evidence type="ECO:0000313" key="1">
    <source>
        <dbReference type="EMBL" id="KAF7807484.1"/>
    </source>
</evidence>
<sequence>MPHGGRQLMSGGDVLVECWGCQSVQCHWKGCTVSRGGAAMVCDKTGGGWMAVMRGRLGGGDMLVECWGCQSAQCHWKGCKVFLSSAVSRGEDAMVCDKAGGGWMAMMRGRLDPSEGKWCLVRAVYRAFGPSFRIDLAWSVRRWCVVLPPFDLPTFDLFGVVLRGCYHASFGLTCYWIDFDFALPLAVVFRHSFGRFVAQFIGFRRTSVVPSAIWSLPSSYPPSFASFLSIFLVGPSFVRCSFDLSFTRSVGFRGTYAALSGIPLLPSSFPPSSLSVLSRTIHWLFRHSVCHFPAFSLLLPSSYPPTFVSLLSIDSLVCHPSAALSAFPSLDPLVSVVLPPFFRPFRRSIRRFRAFSLLLPSRYPPTFASLLSTNSLAGHPSAAHSAFPSLDPLVFVVLLPFFRLFRCYLRVIRQPLWTIVRLARCWASGLHLLFPQERARSPATLGFWSSLGFFARTAIWGPEEAKVAVMLVMDVLGVVSHQVYSVLGGYSVTWALQCGTDGTVATLRWYYDGTDGTVTGRVEVSRPTCGTVTRQRPD</sequence>
<proteinExistence type="predicted"/>
<keyword evidence="2" id="KW-1185">Reference proteome</keyword>
<gene>
    <name evidence="1" type="ORF">G2W53_039645</name>
</gene>
<organism evidence="1 2">
    <name type="scientific">Senna tora</name>
    <dbReference type="NCBI Taxonomy" id="362788"/>
    <lineage>
        <taxon>Eukaryota</taxon>
        <taxon>Viridiplantae</taxon>
        <taxon>Streptophyta</taxon>
        <taxon>Embryophyta</taxon>
        <taxon>Tracheophyta</taxon>
        <taxon>Spermatophyta</taxon>
        <taxon>Magnoliopsida</taxon>
        <taxon>eudicotyledons</taxon>
        <taxon>Gunneridae</taxon>
        <taxon>Pentapetalae</taxon>
        <taxon>rosids</taxon>
        <taxon>fabids</taxon>
        <taxon>Fabales</taxon>
        <taxon>Fabaceae</taxon>
        <taxon>Caesalpinioideae</taxon>
        <taxon>Cassia clade</taxon>
        <taxon>Senna</taxon>
    </lineage>
</organism>
<name>A0A834W850_9FABA</name>
<reference evidence="1" key="1">
    <citation type="submission" date="2020-09" db="EMBL/GenBank/DDBJ databases">
        <title>Genome-Enabled Discovery of Anthraquinone Biosynthesis in Senna tora.</title>
        <authorList>
            <person name="Kang S.-H."/>
            <person name="Pandey R.P."/>
            <person name="Lee C.-M."/>
            <person name="Sim J.-S."/>
            <person name="Jeong J.-T."/>
            <person name="Choi B.-S."/>
            <person name="Jung M."/>
            <person name="Ginzburg D."/>
            <person name="Zhao K."/>
            <person name="Won S.Y."/>
            <person name="Oh T.-J."/>
            <person name="Yu Y."/>
            <person name="Kim N.-H."/>
            <person name="Lee O.R."/>
            <person name="Lee T.-H."/>
            <person name="Bashyal P."/>
            <person name="Kim T.-S."/>
            <person name="Lee W.-H."/>
            <person name="Kawkins C."/>
            <person name="Kim C.-K."/>
            <person name="Kim J.S."/>
            <person name="Ahn B.O."/>
            <person name="Rhee S.Y."/>
            <person name="Sohng J.K."/>
        </authorList>
    </citation>
    <scope>NUCLEOTIDE SEQUENCE</scope>
    <source>
        <tissue evidence="1">Leaf</tissue>
    </source>
</reference>
<accession>A0A834W850</accession>
<dbReference type="Proteomes" id="UP000634136">
    <property type="component" value="Unassembled WGS sequence"/>
</dbReference>
<protein>
    <submittedName>
        <fullName evidence="1">Uncharacterized protein</fullName>
    </submittedName>
</protein>
<dbReference type="EMBL" id="JAAIUW010000012">
    <property type="protein sequence ID" value="KAF7807484.1"/>
    <property type="molecule type" value="Genomic_DNA"/>
</dbReference>
<evidence type="ECO:0000313" key="2">
    <source>
        <dbReference type="Proteomes" id="UP000634136"/>
    </source>
</evidence>
<dbReference type="AlphaFoldDB" id="A0A834W850"/>